<dbReference type="Pfam" id="PF00665">
    <property type="entry name" value="rve"/>
    <property type="match status" value="1"/>
</dbReference>
<dbReference type="GO" id="GO:0003676">
    <property type="term" value="F:nucleic acid binding"/>
    <property type="evidence" value="ECO:0007669"/>
    <property type="project" value="InterPro"/>
</dbReference>
<dbReference type="Gene3D" id="3.30.420.10">
    <property type="entry name" value="Ribonuclease H-like superfamily/Ribonuclease H"/>
    <property type="match status" value="1"/>
</dbReference>
<dbReference type="InterPro" id="IPR001584">
    <property type="entry name" value="Integrase_cat-core"/>
</dbReference>
<dbReference type="AlphaFoldDB" id="A0A1X0QEM0"/>
<organism evidence="2 3">
    <name type="scientific">Hepatospora eriocheir</name>
    <dbReference type="NCBI Taxonomy" id="1081669"/>
    <lineage>
        <taxon>Eukaryota</taxon>
        <taxon>Fungi</taxon>
        <taxon>Fungi incertae sedis</taxon>
        <taxon>Microsporidia</taxon>
        <taxon>Hepatosporidae</taxon>
        <taxon>Hepatospora</taxon>
    </lineage>
</organism>
<proteinExistence type="predicted"/>
<dbReference type="InterPro" id="IPR036397">
    <property type="entry name" value="RNaseH_sf"/>
</dbReference>
<dbReference type="PROSITE" id="PS50994">
    <property type="entry name" value="INTEGRASE"/>
    <property type="match status" value="1"/>
</dbReference>
<dbReference type="GO" id="GO:0005634">
    <property type="term" value="C:nucleus"/>
    <property type="evidence" value="ECO:0007669"/>
    <property type="project" value="UniProtKB-ARBA"/>
</dbReference>
<sequence>MYQQEVRRRSQEYLVPLKSRHINDIWEIDLIELQESLDDFKYVLTGIDVYSKFGFIHPIIDKSSEEILIGLKKFIKEVGKPNKILSDNGLEFKNNRVEGYLLAMQIEIKHGSPYTPTTQGVIERFNRTFKSKLRRTREFGKLDWKNELKVIIEGYNYCKSRATGYALIEFFNGSLCIDADNNIFLKTIV</sequence>
<reference evidence="2 3" key="1">
    <citation type="journal article" date="2017" name="Environ. Microbiol.">
        <title>Decay of the glycolytic pathway and adaptation to intranuclear parasitism within Enterocytozoonidae microsporidia.</title>
        <authorList>
            <person name="Wiredu Boakye D."/>
            <person name="Jaroenlak P."/>
            <person name="Prachumwat A."/>
            <person name="Williams T.A."/>
            <person name="Bateman K.S."/>
            <person name="Itsathitphaisarn O."/>
            <person name="Sritunyalucksana K."/>
            <person name="Paszkiewicz K.H."/>
            <person name="Moore K.A."/>
            <person name="Stentiford G.D."/>
            <person name="Williams B.A."/>
        </authorList>
    </citation>
    <scope>NUCLEOTIDE SEQUENCE [LARGE SCALE GENOMIC DNA]</scope>
    <source>
        <strain evidence="3">canceri</strain>
    </source>
</reference>
<dbReference type="SUPFAM" id="SSF53098">
    <property type="entry name" value="Ribonuclease H-like"/>
    <property type="match status" value="1"/>
</dbReference>
<dbReference type="PANTHER" id="PTHR46585">
    <property type="entry name" value="INTEGRASE CORE DOMAIN CONTAINING PROTEIN"/>
    <property type="match status" value="1"/>
</dbReference>
<name>A0A1X0QEM0_9MICR</name>
<accession>A0A1X0QEM0</accession>
<dbReference type="VEuPathDB" id="MicrosporidiaDB:HERIO_1208"/>
<gene>
    <name evidence="2" type="primary">POL</name>
    <name evidence="2" type="ORF">A0H76_47</name>
</gene>
<dbReference type="VEuPathDB" id="MicrosporidiaDB:A0H76_47"/>
<dbReference type="InterPro" id="IPR012337">
    <property type="entry name" value="RNaseH-like_sf"/>
</dbReference>
<comment type="caution">
    <text evidence="2">The sequence shown here is derived from an EMBL/GenBank/DDBJ whole genome shotgun (WGS) entry which is preliminary data.</text>
</comment>
<dbReference type="EMBL" id="LTAI01000874">
    <property type="protein sequence ID" value="ORD98248.1"/>
    <property type="molecule type" value="Genomic_DNA"/>
</dbReference>
<feature type="domain" description="Integrase catalytic" evidence="1">
    <location>
        <begin position="12"/>
        <end position="175"/>
    </location>
</feature>
<evidence type="ECO:0000313" key="2">
    <source>
        <dbReference type="EMBL" id="ORD98248.1"/>
    </source>
</evidence>
<dbReference type="Proteomes" id="UP000192501">
    <property type="component" value="Unassembled WGS sequence"/>
</dbReference>
<evidence type="ECO:0000313" key="3">
    <source>
        <dbReference type="Proteomes" id="UP000192501"/>
    </source>
</evidence>
<protein>
    <submittedName>
        <fullName evidence="2">POL</fullName>
    </submittedName>
</protein>
<evidence type="ECO:0000259" key="1">
    <source>
        <dbReference type="PROSITE" id="PS50994"/>
    </source>
</evidence>
<dbReference type="PANTHER" id="PTHR46585:SF1">
    <property type="entry name" value="CHROMO DOMAIN-CONTAINING PROTEIN"/>
    <property type="match status" value="1"/>
</dbReference>
<dbReference type="GO" id="GO:0015074">
    <property type="term" value="P:DNA integration"/>
    <property type="evidence" value="ECO:0007669"/>
    <property type="project" value="InterPro"/>
</dbReference>